<comment type="caution">
    <text evidence="3">The sequence shown here is derived from an EMBL/GenBank/DDBJ whole genome shotgun (WGS) entry which is preliminary data.</text>
</comment>
<feature type="compositionally biased region" description="Polar residues" evidence="1">
    <location>
        <begin position="69"/>
        <end position="91"/>
    </location>
</feature>
<keyword evidence="4" id="KW-1185">Reference proteome</keyword>
<name>A0AAE1MLL7_9FABA</name>
<sequence length="91" mass="9909">MKCLWSRPLAALALTLSLLLSLSTWSPTRVKSETLPPNKVNSLPLSKTSSSQAAAQRKNPSRQVVVDSSFRTIPPSKSNPTQNKQTLNTCC</sequence>
<feature type="chain" id="PRO_5042138345" evidence="2">
    <location>
        <begin position="33"/>
        <end position="91"/>
    </location>
</feature>
<proteinExistence type="predicted"/>
<dbReference type="AlphaFoldDB" id="A0AAE1MLL7"/>
<organism evidence="3 4">
    <name type="scientific">Acacia crassicarpa</name>
    <name type="common">northern wattle</name>
    <dbReference type="NCBI Taxonomy" id="499986"/>
    <lineage>
        <taxon>Eukaryota</taxon>
        <taxon>Viridiplantae</taxon>
        <taxon>Streptophyta</taxon>
        <taxon>Embryophyta</taxon>
        <taxon>Tracheophyta</taxon>
        <taxon>Spermatophyta</taxon>
        <taxon>Magnoliopsida</taxon>
        <taxon>eudicotyledons</taxon>
        <taxon>Gunneridae</taxon>
        <taxon>Pentapetalae</taxon>
        <taxon>rosids</taxon>
        <taxon>fabids</taxon>
        <taxon>Fabales</taxon>
        <taxon>Fabaceae</taxon>
        <taxon>Caesalpinioideae</taxon>
        <taxon>mimosoid clade</taxon>
        <taxon>Acacieae</taxon>
        <taxon>Acacia</taxon>
    </lineage>
</organism>
<reference evidence="3" key="1">
    <citation type="submission" date="2023-10" db="EMBL/GenBank/DDBJ databases">
        <title>Chromosome-level genome of the transformable northern wattle, Acacia crassicarpa.</title>
        <authorList>
            <person name="Massaro I."/>
            <person name="Sinha N.R."/>
            <person name="Poethig S."/>
            <person name="Leichty A.R."/>
        </authorList>
    </citation>
    <scope>NUCLEOTIDE SEQUENCE</scope>
    <source>
        <strain evidence="3">Acra3RX</strain>
        <tissue evidence="3">Leaf</tissue>
    </source>
</reference>
<evidence type="ECO:0000313" key="3">
    <source>
        <dbReference type="EMBL" id="KAK4269005.1"/>
    </source>
</evidence>
<feature type="region of interest" description="Disordered" evidence="1">
    <location>
        <begin position="29"/>
        <end position="91"/>
    </location>
</feature>
<gene>
    <name evidence="3" type="ORF">QN277_022215</name>
</gene>
<feature type="signal peptide" evidence="2">
    <location>
        <begin position="1"/>
        <end position="32"/>
    </location>
</feature>
<feature type="compositionally biased region" description="Polar residues" evidence="1">
    <location>
        <begin position="39"/>
        <end position="54"/>
    </location>
</feature>
<dbReference type="EMBL" id="JAWXYG010000006">
    <property type="protein sequence ID" value="KAK4269005.1"/>
    <property type="molecule type" value="Genomic_DNA"/>
</dbReference>
<dbReference type="Proteomes" id="UP001293593">
    <property type="component" value="Unassembled WGS sequence"/>
</dbReference>
<accession>A0AAE1MLL7</accession>
<protein>
    <submittedName>
        <fullName evidence="3">Uncharacterized protein</fullName>
    </submittedName>
</protein>
<evidence type="ECO:0000256" key="2">
    <source>
        <dbReference type="SAM" id="SignalP"/>
    </source>
</evidence>
<keyword evidence="2" id="KW-0732">Signal</keyword>
<evidence type="ECO:0000256" key="1">
    <source>
        <dbReference type="SAM" id="MobiDB-lite"/>
    </source>
</evidence>
<evidence type="ECO:0000313" key="4">
    <source>
        <dbReference type="Proteomes" id="UP001293593"/>
    </source>
</evidence>